<feature type="repeat" description="TPR" evidence="4">
    <location>
        <begin position="769"/>
        <end position="802"/>
    </location>
</feature>
<keyword evidence="6" id="KW-1185">Reference proteome</keyword>
<keyword evidence="2 3" id="KW-0040">ANK repeat</keyword>
<dbReference type="InterPro" id="IPR019734">
    <property type="entry name" value="TPR_rpt"/>
</dbReference>
<dbReference type="SMART" id="SM00028">
    <property type="entry name" value="TPR"/>
    <property type="match status" value="3"/>
</dbReference>
<evidence type="ECO:0000256" key="3">
    <source>
        <dbReference type="PROSITE-ProRule" id="PRU00023"/>
    </source>
</evidence>
<dbReference type="Pfam" id="PF13181">
    <property type="entry name" value="TPR_8"/>
    <property type="match status" value="3"/>
</dbReference>
<dbReference type="PROSITE" id="PS50005">
    <property type="entry name" value="TPR"/>
    <property type="match status" value="3"/>
</dbReference>
<dbReference type="InterPro" id="IPR011990">
    <property type="entry name" value="TPR-like_helical_dom_sf"/>
</dbReference>
<keyword evidence="1" id="KW-0677">Repeat</keyword>
<dbReference type="Gene3D" id="1.25.40.20">
    <property type="entry name" value="Ankyrin repeat-containing domain"/>
    <property type="match status" value="3"/>
</dbReference>
<feature type="repeat" description="TPR" evidence="4">
    <location>
        <begin position="927"/>
        <end position="960"/>
    </location>
</feature>
<dbReference type="OrthoDB" id="428895at2759"/>
<dbReference type="PROSITE" id="PS50088">
    <property type="entry name" value="ANK_REPEAT"/>
    <property type="match status" value="2"/>
</dbReference>
<keyword evidence="4" id="KW-0802">TPR repeat</keyword>
<dbReference type="SUPFAM" id="SSF48452">
    <property type="entry name" value="TPR-like"/>
    <property type="match status" value="1"/>
</dbReference>
<sequence length="1064" mass="123653">MDFEEFLNSFLKDITNDNYDCLNQIDHFKELIEKNFGEKGDEENIVTFINNLTEIIVQKQNDFKLIESILNKELFSRVLSKFKESHVLIEVCKNGNEEAAKWLLTLDINTCTQDEKGMTALMYAVKHDELLSFVETLLDRRDDSINMEDGNGETALFHCIYNMEILNKVANSPVVDINHLNKNEDNVLLYCCKQDILEPIKILAYSKIDVNKIDSEGKMASMYLVDHGRYHEIELIAGSKTDFDYRTKNDETVLSILIKNIYKLNGTDDPNAIIPYIKIFMILVQMDCNFNISIDEEGNTPLMFFIMIKDFCSVGYLMTFSRSLNVSMKNKLGETAFSYSLKIEPSSKINKINKDLIERIMRHKSFNFEYYDKHHNNLLMNYIANNNHDMIQEILNHYPKFVDEVNYKNENAIIIATKLYNVSALRMLLPLGPNLDQQDNMGNTALHYAVNCNNSYSVKDLVNAGANINIKNNEGKTPLDLAINNNNKSIIELLNQSNPVIENENEMKKRNNKKKGGFLSMIKKSMKKNDKNNLDVGVYHLTYSERRNIISFELTDNKPKYTPLEPYKEIFEVVKSVYLKTCECDYSDMKSGLNQIGPNTFEVSEKNYRPSHLIQEECSKYIKKGDYEKAIEVYRKALRNEEDPPFCRVWSIIEDTLKKMGAITKVKVDVSDNLTSKSRKMLYDLSDHQLTKAFSLIHEFIKIQPKFSINDLNKYLDSQIELESNKRKLTQKSKINLKNCESDYSDMRSDLNQIGSSTFEVSEKNYRPSHLIQKECSKYIKKGDYEKAIEVYRKALRNEEDPPFCHVWSIIEDTLKKMGAITKVKVDVSDNLTSKSRKMLYDLSDHQLTKAFSLIHEFIKIQPKFSINDLNKYLDSQIELESNKRKLTQKSKINLKNCESDYSDMRSDLNQIGSSTFEVSEKNYPPSHLIQEECSKYIKKGDYEKAIEVYRKALRNEEDPPFCHVWSIIEDTLKKMGVITKVKVDVSDNLTSKSRKMLYDLSDHQLTKAFSLIHEFVKIQPKFSMNDLNKYLDSQIELESNKRKLTQKRKIKRKRAKIPTNDSV</sequence>
<name>A0A1Y2BF19_9FUNG</name>
<organism evidence="5 6">
    <name type="scientific">Neocallimastix californiae</name>
    <dbReference type="NCBI Taxonomy" id="1754190"/>
    <lineage>
        <taxon>Eukaryota</taxon>
        <taxon>Fungi</taxon>
        <taxon>Fungi incertae sedis</taxon>
        <taxon>Chytridiomycota</taxon>
        <taxon>Chytridiomycota incertae sedis</taxon>
        <taxon>Neocallimastigomycetes</taxon>
        <taxon>Neocallimastigales</taxon>
        <taxon>Neocallimastigaceae</taxon>
        <taxon>Neocallimastix</taxon>
    </lineage>
</organism>
<dbReference type="STRING" id="1754190.A0A1Y2BF19"/>
<feature type="repeat" description="ANK" evidence="3">
    <location>
        <begin position="474"/>
        <end position="506"/>
    </location>
</feature>
<dbReference type="InterPro" id="IPR036770">
    <property type="entry name" value="Ankyrin_rpt-contain_sf"/>
</dbReference>
<dbReference type="Gene3D" id="1.25.40.10">
    <property type="entry name" value="Tetratricopeptide repeat domain"/>
    <property type="match status" value="1"/>
</dbReference>
<dbReference type="SUPFAM" id="SSF48403">
    <property type="entry name" value="Ankyrin repeat"/>
    <property type="match status" value="2"/>
</dbReference>
<evidence type="ECO:0000313" key="6">
    <source>
        <dbReference type="Proteomes" id="UP000193920"/>
    </source>
</evidence>
<dbReference type="Proteomes" id="UP000193920">
    <property type="component" value="Unassembled WGS sequence"/>
</dbReference>
<accession>A0A1Y2BF19</accession>
<dbReference type="PANTHER" id="PTHR24198">
    <property type="entry name" value="ANKYRIN REPEAT AND PROTEIN KINASE DOMAIN-CONTAINING PROTEIN"/>
    <property type="match status" value="1"/>
</dbReference>
<evidence type="ECO:0000256" key="1">
    <source>
        <dbReference type="ARBA" id="ARBA00022737"/>
    </source>
</evidence>
<dbReference type="AlphaFoldDB" id="A0A1Y2BF19"/>
<dbReference type="Pfam" id="PF12796">
    <property type="entry name" value="Ank_2"/>
    <property type="match status" value="2"/>
</dbReference>
<evidence type="ECO:0000256" key="4">
    <source>
        <dbReference type="PROSITE-ProRule" id="PRU00339"/>
    </source>
</evidence>
<evidence type="ECO:0000256" key="2">
    <source>
        <dbReference type="ARBA" id="ARBA00023043"/>
    </source>
</evidence>
<comment type="caution">
    <text evidence="5">The sequence shown here is derived from an EMBL/GenBank/DDBJ whole genome shotgun (WGS) entry which is preliminary data.</text>
</comment>
<dbReference type="PROSITE" id="PS50297">
    <property type="entry name" value="ANK_REP_REGION"/>
    <property type="match status" value="1"/>
</dbReference>
<protein>
    <submittedName>
        <fullName evidence="5">Ankyrin</fullName>
    </submittedName>
</protein>
<reference evidence="5 6" key="1">
    <citation type="submission" date="2016-08" db="EMBL/GenBank/DDBJ databases">
        <title>A Parts List for Fungal Cellulosomes Revealed by Comparative Genomics.</title>
        <authorList>
            <consortium name="DOE Joint Genome Institute"/>
            <person name="Haitjema C.H."/>
            <person name="Gilmore S.P."/>
            <person name="Henske J.K."/>
            <person name="Solomon K.V."/>
            <person name="De Groot R."/>
            <person name="Kuo A."/>
            <person name="Mondo S.J."/>
            <person name="Salamov A.A."/>
            <person name="Labutti K."/>
            <person name="Zhao Z."/>
            <person name="Chiniquy J."/>
            <person name="Barry K."/>
            <person name="Brewer H.M."/>
            <person name="Purvine S.O."/>
            <person name="Wright A.T."/>
            <person name="Boxma B."/>
            <person name="Van Alen T."/>
            <person name="Hackstein J.H."/>
            <person name="Baker S.E."/>
            <person name="Grigoriev I.V."/>
            <person name="O'Malley M.A."/>
        </authorList>
    </citation>
    <scope>NUCLEOTIDE SEQUENCE [LARGE SCALE GENOMIC DNA]</scope>
    <source>
        <strain evidence="5 6">G1</strain>
    </source>
</reference>
<dbReference type="InterPro" id="IPR002110">
    <property type="entry name" value="Ankyrin_rpt"/>
</dbReference>
<dbReference type="SUPFAM" id="SSF48439">
    <property type="entry name" value="Protein prenylyltransferase"/>
    <property type="match status" value="1"/>
</dbReference>
<dbReference type="PANTHER" id="PTHR24198:SF165">
    <property type="entry name" value="ANKYRIN REPEAT-CONTAINING PROTEIN-RELATED"/>
    <property type="match status" value="1"/>
</dbReference>
<dbReference type="EMBL" id="MCOG01000160">
    <property type="protein sequence ID" value="ORY33306.1"/>
    <property type="molecule type" value="Genomic_DNA"/>
</dbReference>
<proteinExistence type="predicted"/>
<feature type="repeat" description="TPR" evidence="4">
    <location>
        <begin position="611"/>
        <end position="644"/>
    </location>
</feature>
<evidence type="ECO:0000313" key="5">
    <source>
        <dbReference type="EMBL" id="ORY33306.1"/>
    </source>
</evidence>
<gene>
    <name evidence="5" type="ORF">LY90DRAFT_71970</name>
</gene>
<dbReference type="SMART" id="SM00248">
    <property type="entry name" value="ANK"/>
    <property type="match status" value="10"/>
</dbReference>
<feature type="repeat" description="ANK" evidence="3">
    <location>
        <begin position="441"/>
        <end position="473"/>
    </location>
</feature>